<evidence type="ECO:0000256" key="10">
    <source>
        <dbReference type="ARBA" id="ARBA00022801"/>
    </source>
</evidence>
<evidence type="ECO:0000313" key="17">
    <source>
        <dbReference type="Proteomes" id="UP000219215"/>
    </source>
</evidence>
<name>A0A2C8F4J2_9BACT</name>
<comment type="similarity">
    <text evidence="4">Belongs to the Nth/MutY family.</text>
</comment>
<dbReference type="SMART" id="SM00525">
    <property type="entry name" value="FES"/>
    <property type="match status" value="1"/>
</dbReference>
<dbReference type="InterPro" id="IPR044298">
    <property type="entry name" value="MIG/MutY"/>
</dbReference>
<keyword evidence="11" id="KW-0408">Iron</keyword>
<keyword evidence="13" id="KW-0234">DNA repair</keyword>
<dbReference type="RefSeq" id="WP_097010334.1">
    <property type="nucleotide sequence ID" value="NZ_LT907975.1"/>
</dbReference>
<dbReference type="EMBL" id="LT907975">
    <property type="protein sequence ID" value="SOB57017.1"/>
    <property type="molecule type" value="Genomic_DNA"/>
</dbReference>
<evidence type="ECO:0000256" key="12">
    <source>
        <dbReference type="ARBA" id="ARBA00023014"/>
    </source>
</evidence>
<protein>
    <recommendedName>
        <fullName evidence="6">Adenine DNA glycosylase</fullName>
        <ecNumber evidence="5">3.2.2.31</ecNumber>
    </recommendedName>
</protein>
<dbReference type="NCBIfam" id="TIGR01084">
    <property type="entry name" value="mutY"/>
    <property type="match status" value="1"/>
</dbReference>
<dbReference type="PANTHER" id="PTHR42944:SF1">
    <property type="entry name" value="ADENINE DNA GLYCOSYLASE"/>
    <property type="match status" value="1"/>
</dbReference>
<evidence type="ECO:0000256" key="9">
    <source>
        <dbReference type="ARBA" id="ARBA00022763"/>
    </source>
</evidence>
<dbReference type="GO" id="GO:0051539">
    <property type="term" value="F:4 iron, 4 sulfur cluster binding"/>
    <property type="evidence" value="ECO:0007669"/>
    <property type="project" value="UniProtKB-KW"/>
</dbReference>
<dbReference type="PROSITE" id="PS51462">
    <property type="entry name" value="NUDIX"/>
    <property type="match status" value="1"/>
</dbReference>
<dbReference type="InterPro" id="IPR011257">
    <property type="entry name" value="DNA_glycosylase"/>
</dbReference>
<dbReference type="InterPro" id="IPR023170">
    <property type="entry name" value="HhH_base_excis_C"/>
</dbReference>
<dbReference type="GO" id="GO:0006284">
    <property type="term" value="P:base-excision repair"/>
    <property type="evidence" value="ECO:0007669"/>
    <property type="project" value="InterPro"/>
</dbReference>
<dbReference type="GO" id="GO:0035485">
    <property type="term" value="F:adenine/guanine mispair binding"/>
    <property type="evidence" value="ECO:0007669"/>
    <property type="project" value="TreeGrafter"/>
</dbReference>
<keyword evidence="10" id="KW-0378">Hydrolase</keyword>
<keyword evidence="9" id="KW-0227">DNA damage</keyword>
<comment type="function">
    <text evidence="3">Adenine glycosylase active on G-A mispairs. MutY also corrects error-prone DNA synthesis past GO lesions which are due to the oxidatively damaged form of guanine: 7,8-dihydro-8-oxoguanine (8-oxo-dGTP).</text>
</comment>
<evidence type="ECO:0000259" key="15">
    <source>
        <dbReference type="PROSITE" id="PS51462"/>
    </source>
</evidence>
<evidence type="ECO:0000256" key="8">
    <source>
        <dbReference type="ARBA" id="ARBA00022723"/>
    </source>
</evidence>
<accession>A0A2C8F4J2</accession>
<dbReference type="FunFam" id="1.10.340.30:FF:000002">
    <property type="entry name" value="Adenine DNA glycosylase"/>
    <property type="match status" value="1"/>
</dbReference>
<reference evidence="17" key="1">
    <citation type="submission" date="2017-09" db="EMBL/GenBank/DDBJ databases">
        <authorList>
            <person name="Regsiter A."/>
            <person name="William W."/>
        </authorList>
    </citation>
    <scope>NUCLEOTIDE SEQUENCE [LARGE SCALE GENOMIC DNA]</scope>
    <source>
        <strain evidence="17">500-1</strain>
    </source>
</reference>
<sequence>MDRTFTEHLLQWYDANRRDLPWRSNPEPYGVWISEIMAQQTQMERVVAYWRRWMERYPDLGSLAAASEEEVLKVWEGLGYYSRAKNIRKAAELILTDHAGVFPDEIKQIQALPGIGAYTAGAIASIAFNKVAPAVDANVLRVFARLLDIAEPVKAAKVKQEVEQAVLPLIPEKRPGDFNQALMEFGAMICSKRPDCDQCPMSQHCAAFANGTTGERPVLPRKRKAIHIEMATGVLVYNDKVLIQKRKPDDVWPGLWEFPGGCVEKGETPREALVREYMEEVELEIYPAEKITVVSYSYTKYRVTMHCYLCHSANNGQLKPVFNEAVTGQFVSPESLSSYAFPAGHRRLIECMLDEAWFDNLK</sequence>
<dbReference type="SUPFAM" id="SSF48150">
    <property type="entry name" value="DNA-glycosylase"/>
    <property type="match status" value="1"/>
</dbReference>
<dbReference type="CDD" id="cd03425">
    <property type="entry name" value="NUDIX_MutT_NudA_like"/>
    <property type="match status" value="1"/>
</dbReference>
<dbReference type="AlphaFoldDB" id="A0A2C8F4J2"/>
<dbReference type="Gene3D" id="3.90.79.10">
    <property type="entry name" value="Nucleoside Triphosphate Pyrophosphohydrolase"/>
    <property type="match status" value="1"/>
</dbReference>
<dbReference type="InterPro" id="IPR000445">
    <property type="entry name" value="HhH_motif"/>
</dbReference>
<evidence type="ECO:0000256" key="7">
    <source>
        <dbReference type="ARBA" id="ARBA00022485"/>
    </source>
</evidence>
<dbReference type="InterPro" id="IPR000086">
    <property type="entry name" value="NUDIX_hydrolase_dom"/>
</dbReference>
<dbReference type="InterPro" id="IPR015797">
    <property type="entry name" value="NUDIX_hydrolase-like_dom_sf"/>
</dbReference>
<comment type="cofactor">
    <cofactor evidence="2">
        <name>[4Fe-4S] cluster</name>
        <dbReference type="ChEBI" id="CHEBI:49883"/>
    </cofactor>
</comment>
<dbReference type="CDD" id="cd00056">
    <property type="entry name" value="ENDO3c"/>
    <property type="match status" value="1"/>
</dbReference>
<dbReference type="Pfam" id="PF00633">
    <property type="entry name" value="HHH"/>
    <property type="match status" value="1"/>
</dbReference>
<proteinExistence type="inferred from homology"/>
<evidence type="ECO:0000313" key="16">
    <source>
        <dbReference type="EMBL" id="SOB57017.1"/>
    </source>
</evidence>
<evidence type="ECO:0000256" key="5">
    <source>
        <dbReference type="ARBA" id="ARBA00012045"/>
    </source>
</evidence>
<dbReference type="GO" id="GO:0034039">
    <property type="term" value="F:8-oxo-7,8-dihydroguanine DNA N-glycosylase activity"/>
    <property type="evidence" value="ECO:0007669"/>
    <property type="project" value="TreeGrafter"/>
</dbReference>
<dbReference type="GO" id="GO:0032357">
    <property type="term" value="F:oxidized purine DNA binding"/>
    <property type="evidence" value="ECO:0007669"/>
    <property type="project" value="TreeGrafter"/>
</dbReference>
<evidence type="ECO:0000256" key="13">
    <source>
        <dbReference type="ARBA" id="ARBA00023204"/>
    </source>
</evidence>
<comment type="catalytic activity">
    <reaction evidence="1">
        <text>Hydrolyzes free adenine bases from 7,8-dihydro-8-oxoguanine:adenine mismatched double-stranded DNA, leaving an apurinic site.</text>
        <dbReference type="EC" id="3.2.2.31"/>
    </reaction>
</comment>
<dbReference type="InterPro" id="IPR003265">
    <property type="entry name" value="HhH-GPD_domain"/>
</dbReference>
<dbReference type="Pfam" id="PF14815">
    <property type="entry name" value="NUDIX_4"/>
    <property type="match status" value="1"/>
</dbReference>
<dbReference type="GO" id="GO:0006298">
    <property type="term" value="P:mismatch repair"/>
    <property type="evidence" value="ECO:0007669"/>
    <property type="project" value="TreeGrafter"/>
</dbReference>
<keyword evidence="7" id="KW-0004">4Fe-4S</keyword>
<dbReference type="InterPro" id="IPR020476">
    <property type="entry name" value="Nudix_hydrolase"/>
</dbReference>
<dbReference type="InterPro" id="IPR005760">
    <property type="entry name" value="A/G_AdeGlyc_MutY"/>
</dbReference>
<dbReference type="PROSITE" id="PS01155">
    <property type="entry name" value="ENDONUCLEASE_III_2"/>
    <property type="match status" value="1"/>
</dbReference>
<dbReference type="Pfam" id="PF00730">
    <property type="entry name" value="HhH-GPD"/>
    <property type="match status" value="1"/>
</dbReference>
<evidence type="ECO:0000256" key="2">
    <source>
        <dbReference type="ARBA" id="ARBA00001966"/>
    </source>
</evidence>
<dbReference type="GO" id="GO:0046872">
    <property type="term" value="F:metal ion binding"/>
    <property type="evidence" value="ECO:0007669"/>
    <property type="project" value="UniProtKB-KW"/>
</dbReference>
<keyword evidence="8" id="KW-0479">Metal-binding</keyword>
<organism evidence="16 17">
    <name type="scientific">Pseudodesulfovibrio profundus</name>
    <dbReference type="NCBI Taxonomy" id="57320"/>
    <lineage>
        <taxon>Bacteria</taxon>
        <taxon>Pseudomonadati</taxon>
        <taxon>Thermodesulfobacteriota</taxon>
        <taxon>Desulfovibrionia</taxon>
        <taxon>Desulfovibrionales</taxon>
        <taxon>Desulfovibrionaceae</taxon>
    </lineage>
</organism>
<dbReference type="OrthoDB" id="9802365at2"/>
<evidence type="ECO:0000256" key="3">
    <source>
        <dbReference type="ARBA" id="ARBA00002933"/>
    </source>
</evidence>
<evidence type="ECO:0000256" key="6">
    <source>
        <dbReference type="ARBA" id="ARBA00022023"/>
    </source>
</evidence>
<dbReference type="SMART" id="SM00478">
    <property type="entry name" value="ENDO3c"/>
    <property type="match status" value="1"/>
</dbReference>
<evidence type="ECO:0000256" key="4">
    <source>
        <dbReference type="ARBA" id="ARBA00008343"/>
    </source>
</evidence>
<dbReference type="GO" id="GO:0000701">
    <property type="term" value="F:purine-specific mismatch base pair DNA N-glycosylase activity"/>
    <property type="evidence" value="ECO:0007669"/>
    <property type="project" value="UniProtKB-EC"/>
</dbReference>
<dbReference type="Proteomes" id="UP000219215">
    <property type="component" value="Chromosome DPRO"/>
</dbReference>
<dbReference type="Gene3D" id="1.10.340.30">
    <property type="entry name" value="Hypothetical protein, domain 2"/>
    <property type="match status" value="1"/>
</dbReference>
<dbReference type="InterPro" id="IPR004036">
    <property type="entry name" value="Endonuclease-III-like_CS2"/>
</dbReference>
<dbReference type="PANTHER" id="PTHR42944">
    <property type="entry name" value="ADENINE DNA GLYCOSYLASE"/>
    <property type="match status" value="1"/>
</dbReference>
<keyword evidence="14" id="KW-0326">Glycosidase</keyword>
<dbReference type="Gene3D" id="1.10.1670.10">
    <property type="entry name" value="Helix-hairpin-Helix base-excision DNA repair enzymes (C-terminal)"/>
    <property type="match status" value="1"/>
</dbReference>
<dbReference type="EC" id="3.2.2.31" evidence="5"/>
<dbReference type="InterPro" id="IPR003651">
    <property type="entry name" value="Endonuclease3_FeS-loop_motif"/>
</dbReference>
<dbReference type="PRINTS" id="PR00502">
    <property type="entry name" value="NUDIXFAMILY"/>
</dbReference>
<keyword evidence="12" id="KW-0411">Iron-sulfur</keyword>
<dbReference type="SUPFAM" id="SSF55811">
    <property type="entry name" value="Nudix"/>
    <property type="match status" value="1"/>
</dbReference>
<dbReference type="InterPro" id="IPR029119">
    <property type="entry name" value="MutY_C"/>
</dbReference>
<keyword evidence="17" id="KW-1185">Reference proteome</keyword>
<dbReference type="KEGG" id="pprf:DPRO_0138"/>
<evidence type="ECO:0000256" key="14">
    <source>
        <dbReference type="ARBA" id="ARBA00023295"/>
    </source>
</evidence>
<gene>
    <name evidence="16" type="ORF">DPRO_0138</name>
</gene>
<feature type="domain" description="Nudix hydrolase" evidence="15">
    <location>
        <begin position="221"/>
        <end position="354"/>
    </location>
</feature>
<evidence type="ECO:0000256" key="11">
    <source>
        <dbReference type="ARBA" id="ARBA00023004"/>
    </source>
</evidence>
<evidence type="ECO:0000256" key="1">
    <source>
        <dbReference type="ARBA" id="ARBA00000843"/>
    </source>
</evidence>